<dbReference type="InParanoid" id="A0A2P6N0Z7"/>
<evidence type="ECO:0000313" key="1">
    <source>
        <dbReference type="EMBL" id="PRP77634.1"/>
    </source>
</evidence>
<dbReference type="Proteomes" id="UP000241769">
    <property type="component" value="Unassembled WGS sequence"/>
</dbReference>
<gene>
    <name evidence="1" type="ORF">PROFUN_00495</name>
</gene>
<proteinExistence type="predicted"/>
<organism evidence="1 2">
    <name type="scientific">Planoprotostelium fungivorum</name>
    <dbReference type="NCBI Taxonomy" id="1890364"/>
    <lineage>
        <taxon>Eukaryota</taxon>
        <taxon>Amoebozoa</taxon>
        <taxon>Evosea</taxon>
        <taxon>Variosea</taxon>
        <taxon>Cavosteliida</taxon>
        <taxon>Cavosteliaceae</taxon>
        <taxon>Planoprotostelium</taxon>
    </lineage>
</organism>
<dbReference type="AlphaFoldDB" id="A0A2P6N0Z7"/>
<evidence type="ECO:0008006" key="3">
    <source>
        <dbReference type="Google" id="ProtNLM"/>
    </source>
</evidence>
<sequence>MNTRAEHLRQLGNQHYMSLDFNWVHPSSVDRAKALKNSARTHLRVYEFQCQRQIVGKMDSLSEAASNLYTALSLNEITEEWYLENIPLLESILDDAALSITENGQEGQKWAQWLTSFLNSVAPDGGLSSSSVVSLYTRIIELIIRIHVRCLEEGDFKGAAVIKDCNRLIIRAERFGVNDELNEQRERVHLQDGLLESLQLMNSANEMLHLVLEQETISTDTVWDIVDTYRRVIVLTREKLVEVEAEAYSHTARIFRVILHDHDRAKHYYKLCVHLCLSMSPKMMDSHSWYQECVEANRLFQIEEDRIEEEARLRDTSVLREEMKAELEELYGKKDLSVQKIMEWLLQRHPVKTGDPMEQLAPDAAPLTVKRYLLNVIRRYHPDRNENQDPKWRYLCGKITTLLNGKYEFYK</sequence>
<accession>A0A2P6N0Z7</accession>
<keyword evidence="2" id="KW-1185">Reference proteome</keyword>
<dbReference type="EMBL" id="MDYQ01000257">
    <property type="protein sequence ID" value="PRP77634.1"/>
    <property type="molecule type" value="Genomic_DNA"/>
</dbReference>
<evidence type="ECO:0000313" key="2">
    <source>
        <dbReference type="Proteomes" id="UP000241769"/>
    </source>
</evidence>
<comment type="caution">
    <text evidence="1">The sequence shown here is derived from an EMBL/GenBank/DDBJ whole genome shotgun (WGS) entry which is preliminary data.</text>
</comment>
<dbReference type="OrthoDB" id="3135773at2759"/>
<protein>
    <recommendedName>
        <fullName evidence="3">J domain-containing protein</fullName>
    </recommendedName>
</protein>
<name>A0A2P6N0Z7_9EUKA</name>
<reference evidence="1 2" key="1">
    <citation type="journal article" date="2018" name="Genome Biol. Evol.">
        <title>Multiple Roots of Fruiting Body Formation in Amoebozoa.</title>
        <authorList>
            <person name="Hillmann F."/>
            <person name="Forbes G."/>
            <person name="Novohradska S."/>
            <person name="Ferling I."/>
            <person name="Riege K."/>
            <person name="Groth M."/>
            <person name="Westermann M."/>
            <person name="Marz M."/>
            <person name="Spaller T."/>
            <person name="Winckler T."/>
            <person name="Schaap P."/>
            <person name="Glockner G."/>
        </authorList>
    </citation>
    <scope>NUCLEOTIDE SEQUENCE [LARGE SCALE GENOMIC DNA]</scope>
    <source>
        <strain evidence="1 2">Jena</strain>
    </source>
</reference>